<dbReference type="InterPro" id="IPR018165">
    <property type="entry name" value="Ala-tRNA-synth_IIc_core"/>
</dbReference>
<evidence type="ECO:0000313" key="15">
    <source>
        <dbReference type="Proteomes" id="UP000281094"/>
    </source>
</evidence>
<dbReference type="InterPro" id="IPR050058">
    <property type="entry name" value="Ala-tRNA_ligase"/>
</dbReference>
<dbReference type="Gene3D" id="3.30.980.10">
    <property type="entry name" value="Threonyl-trna Synthetase, Chain A, domain 2"/>
    <property type="match status" value="1"/>
</dbReference>
<dbReference type="Gene3D" id="3.30.54.20">
    <property type="match status" value="1"/>
</dbReference>
<dbReference type="Gene3D" id="3.10.310.40">
    <property type="match status" value="1"/>
</dbReference>
<evidence type="ECO:0000256" key="10">
    <source>
        <dbReference type="ARBA" id="ARBA00022917"/>
    </source>
</evidence>
<dbReference type="EC" id="6.1.1.7" evidence="12"/>
<evidence type="ECO:0000256" key="6">
    <source>
        <dbReference type="ARBA" id="ARBA00022741"/>
    </source>
</evidence>
<evidence type="ECO:0000256" key="8">
    <source>
        <dbReference type="ARBA" id="ARBA00022840"/>
    </source>
</evidence>
<dbReference type="FunFam" id="3.30.54.20:FF:000001">
    <property type="entry name" value="Alanine--tRNA ligase"/>
    <property type="match status" value="1"/>
</dbReference>
<evidence type="ECO:0000256" key="7">
    <source>
        <dbReference type="ARBA" id="ARBA00022833"/>
    </source>
</evidence>
<dbReference type="InterPro" id="IPR009000">
    <property type="entry name" value="Transl_B-barrel_sf"/>
</dbReference>
<reference evidence="14 15" key="1">
    <citation type="submission" date="2018-10" db="EMBL/GenBank/DDBJ databases">
        <title>Notoacmeibacter sp. M2BS9Y-3-1, whole genome shotgun sequence.</title>
        <authorList>
            <person name="Tuo L."/>
        </authorList>
    </citation>
    <scope>NUCLEOTIDE SEQUENCE [LARGE SCALE GENOMIC DNA]</scope>
    <source>
        <strain evidence="14 15">M2BS9Y-3-1</strain>
    </source>
</reference>
<dbReference type="Proteomes" id="UP000281094">
    <property type="component" value="Unassembled WGS sequence"/>
</dbReference>
<keyword evidence="10 12" id="KW-0648">Protein biosynthesis</keyword>
<keyword evidence="12" id="KW-0963">Cytoplasm</keyword>
<protein>
    <recommendedName>
        <fullName evidence="12">Alanine--tRNA ligase</fullName>
        <ecNumber evidence="12">6.1.1.7</ecNumber>
    </recommendedName>
    <alternativeName>
        <fullName evidence="12">Alanyl-tRNA synthetase</fullName>
        <shortName evidence="12">AlaRS</shortName>
    </alternativeName>
</protein>
<dbReference type="FunFam" id="3.10.310.40:FF:000001">
    <property type="entry name" value="Alanine--tRNA ligase"/>
    <property type="match status" value="1"/>
</dbReference>
<dbReference type="InterPro" id="IPR018163">
    <property type="entry name" value="Thr/Ala-tRNA-synth_IIc_edit"/>
</dbReference>
<keyword evidence="6 12" id="KW-0547">Nucleotide-binding</keyword>
<dbReference type="Gene3D" id="6.10.250.550">
    <property type="match status" value="1"/>
</dbReference>
<dbReference type="GO" id="GO:0002161">
    <property type="term" value="F:aminoacyl-tRNA deacylase activity"/>
    <property type="evidence" value="ECO:0007669"/>
    <property type="project" value="TreeGrafter"/>
</dbReference>
<dbReference type="InterPro" id="IPR018164">
    <property type="entry name" value="Ala-tRNA-synth_IIc_N"/>
</dbReference>
<evidence type="ECO:0000256" key="3">
    <source>
        <dbReference type="ARBA" id="ARBA00022555"/>
    </source>
</evidence>
<keyword evidence="15" id="KW-1185">Reference proteome</keyword>
<evidence type="ECO:0000256" key="1">
    <source>
        <dbReference type="ARBA" id="ARBA00004496"/>
    </source>
</evidence>
<dbReference type="GO" id="GO:0008270">
    <property type="term" value="F:zinc ion binding"/>
    <property type="evidence" value="ECO:0007669"/>
    <property type="project" value="UniProtKB-UniRule"/>
</dbReference>
<dbReference type="SUPFAM" id="SSF50447">
    <property type="entry name" value="Translation proteins"/>
    <property type="match status" value="1"/>
</dbReference>
<dbReference type="SUPFAM" id="SSF55186">
    <property type="entry name" value="ThrRS/AlaRS common domain"/>
    <property type="match status" value="1"/>
</dbReference>
<feature type="binding site" evidence="12">
    <location>
        <position position="674"/>
    </location>
    <ligand>
        <name>Zn(2+)</name>
        <dbReference type="ChEBI" id="CHEBI:29105"/>
    </ligand>
</feature>
<dbReference type="GO" id="GO:0005829">
    <property type="term" value="C:cytosol"/>
    <property type="evidence" value="ECO:0007669"/>
    <property type="project" value="TreeGrafter"/>
</dbReference>
<keyword evidence="8 12" id="KW-0067">ATP-binding</keyword>
<comment type="cofactor">
    <cofactor evidence="12">
        <name>Zn(2+)</name>
        <dbReference type="ChEBI" id="CHEBI:29105"/>
    </cofactor>
    <text evidence="12">Binds 1 zinc ion per subunit.</text>
</comment>
<dbReference type="GO" id="GO:0004813">
    <property type="term" value="F:alanine-tRNA ligase activity"/>
    <property type="evidence" value="ECO:0007669"/>
    <property type="project" value="UniProtKB-UniRule"/>
</dbReference>
<dbReference type="InterPro" id="IPR018162">
    <property type="entry name" value="Ala-tRNA-ligase_IIc_anticod-bd"/>
</dbReference>
<comment type="catalytic activity">
    <reaction evidence="12">
        <text>tRNA(Ala) + L-alanine + ATP = L-alanyl-tRNA(Ala) + AMP + diphosphate</text>
        <dbReference type="Rhea" id="RHEA:12540"/>
        <dbReference type="Rhea" id="RHEA-COMP:9657"/>
        <dbReference type="Rhea" id="RHEA-COMP:9923"/>
        <dbReference type="ChEBI" id="CHEBI:30616"/>
        <dbReference type="ChEBI" id="CHEBI:33019"/>
        <dbReference type="ChEBI" id="CHEBI:57972"/>
        <dbReference type="ChEBI" id="CHEBI:78442"/>
        <dbReference type="ChEBI" id="CHEBI:78497"/>
        <dbReference type="ChEBI" id="CHEBI:456215"/>
        <dbReference type="EC" id="6.1.1.7"/>
    </reaction>
</comment>
<dbReference type="FunFam" id="3.30.930.10:FF:000004">
    <property type="entry name" value="Alanine--tRNA ligase"/>
    <property type="match status" value="1"/>
</dbReference>
<organism evidence="14 15">
    <name type="scientific">Notoacmeibacter ruber</name>
    <dbReference type="NCBI Taxonomy" id="2670375"/>
    <lineage>
        <taxon>Bacteria</taxon>
        <taxon>Pseudomonadati</taxon>
        <taxon>Pseudomonadota</taxon>
        <taxon>Alphaproteobacteria</taxon>
        <taxon>Hyphomicrobiales</taxon>
        <taxon>Notoacmeibacteraceae</taxon>
        <taxon>Notoacmeibacter</taxon>
    </lineage>
</organism>
<dbReference type="PANTHER" id="PTHR11777">
    <property type="entry name" value="ALANYL-TRNA SYNTHETASE"/>
    <property type="match status" value="1"/>
</dbReference>
<comment type="domain">
    <text evidence="12">Consists of three domains; the N-terminal catalytic domain, the editing domain and the C-terminal C-Ala domain. The editing domain removes incorrectly charged amino acids, while the C-Ala domain, along with tRNA(Ala), serves as a bridge to cooperatively bring together the editing and aminoacylation centers thus stimulating deacylation of misacylated tRNAs.</text>
</comment>
<comment type="similarity">
    <text evidence="2 12">Belongs to the class-II aminoacyl-tRNA synthetase family.</text>
</comment>
<dbReference type="InterPro" id="IPR012947">
    <property type="entry name" value="tRNA_SAD"/>
</dbReference>
<dbReference type="FunFam" id="3.30.980.10:FF:000004">
    <property type="entry name" value="Alanine--tRNA ligase, cytoplasmic"/>
    <property type="match status" value="1"/>
</dbReference>
<feature type="binding site" evidence="12">
    <location>
        <position position="564"/>
    </location>
    <ligand>
        <name>Zn(2+)</name>
        <dbReference type="ChEBI" id="CHEBI:29105"/>
    </ligand>
</feature>
<dbReference type="Gene3D" id="2.40.30.130">
    <property type="match status" value="1"/>
</dbReference>
<comment type="subcellular location">
    <subcellularLocation>
        <location evidence="1 12">Cytoplasm</location>
    </subcellularLocation>
</comment>
<accession>A0A3L7JAQ4</accession>
<keyword evidence="3 12" id="KW-0820">tRNA-binding</keyword>
<dbReference type="EMBL" id="RCWN01000001">
    <property type="protein sequence ID" value="RLQ87706.1"/>
    <property type="molecule type" value="Genomic_DNA"/>
</dbReference>
<dbReference type="FunFam" id="2.40.30.130:FF:000001">
    <property type="entry name" value="Alanine--tRNA ligase"/>
    <property type="match status" value="1"/>
</dbReference>
<evidence type="ECO:0000256" key="5">
    <source>
        <dbReference type="ARBA" id="ARBA00022723"/>
    </source>
</evidence>
<sequence length="885" mass="95481">MSGVNEIRSTFLDFFEKNGHQKVVSAPLVPRNDPTLMFVNAGMVPFKNVFTGLEQRPYSTAASSQKCVRAGGKHNDLDNVGYTARHHTFFEMLGNFSFGDYFKERAIELAWTLITKEYGLPADRLLVTIYHDDEEAAGHWKKIAGLSDDRIIRIATSDNFWSMGDTGPCGPCSEIFFDHGEGIPGGPPGSPDEDGDRFIEIWNLVFMQFDQIEPGNRIPLPRPSIDTGMGLERISAVLQGVHDNYEIDLFRALIGASAQLTGVDPDGPQKASHKVIADHLRASAFLVADGVLPSNEGRGYVLRRIMRRAMRHAQLLGAQDPLMHRLVPALVREMGQAFPELVRAEALISETLKLEETRFRTTLSRGLGLLEDASAALGSGDVLAGETAFKLYDTYGFPLDLTQDALRQRGVGVDLEGFNAAMERQKAEARAAWSGSGEAADDQIWFRIRDELGATEFLGYETEQAEGAVLRIVRDGQEVESLSAGESGFLILNQTPFYGESGGQVGDTGRVSGEGVRASVNNTQKHADGLFVHAVTVEEGALKPDMPLELRVDGARRAAIRRNHSATHLLHEALRQTLGTHVAQKGSLVAPDRLRFDFSHQKPIDEDELHTIEQVANSVVDQNSSVSTRLMAVDDAIESGAMALFGEKYGDEVRVVSMGDPAEEGGKAWSVELCGGTHVKATGDIGLVRIVSEGAVSSGVRRIEALTGEAARDYLRQQEHRLRQIAGALKTSPSEALERLNAILEDRRRMERELTEARRKLALGGGGATSSDAGTETIGDTAFLGRILDGVSPKDLKPLVDEAKQSLGSGVVTFVGRGEDGKASVVVGVTADLTERVDAVSLVREASAALGGKGGGGRADMAQAGGPDAGKAEEALEAVRAVLRS</sequence>
<dbReference type="SMART" id="SM00863">
    <property type="entry name" value="tRNA_SAD"/>
    <property type="match status" value="1"/>
</dbReference>
<dbReference type="GO" id="GO:0000049">
    <property type="term" value="F:tRNA binding"/>
    <property type="evidence" value="ECO:0007669"/>
    <property type="project" value="UniProtKB-KW"/>
</dbReference>
<evidence type="ECO:0000256" key="12">
    <source>
        <dbReference type="HAMAP-Rule" id="MF_00036"/>
    </source>
</evidence>
<keyword evidence="11 12" id="KW-0030">Aminoacyl-tRNA synthetase</keyword>
<dbReference type="SUPFAM" id="SSF101353">
    <property type="entry name" value="Putative anticodon-binding domain of alanyl-tRNA synthetase (AlaRS)"/>
    <property type="match status" value="1"/>
</dbReference>
<dbReference type="GO" id="GO:0045892">
    <property type="term" value="P:negative regulation of DNA-templated transcription"/>
    <property type="evidence" value="ECO:0007669"/>
    <property type="project" value="TreeGrafter"/>
</dbReference>
<dbReference type="RefSeq" id="WP_121644671.1">
    <property type="nucleotide sequence ID" value="NZ_RCWN01000001.1"/>
</dbReference>
<keyword evidence="9 12" id="KW-0694">RNA-binding</keyword>
<evidence type="ECO:0000256" key="9">
    <source>
        <dbReference type="ARBA" id="ARBA00022884"/>
    </source>
</evidence>
<dbReference type="HAMAP" id="MF_00036_B">
    <property type="entry name" value="Ala_tRNA_synth_B"/>
    <property type="match status" value="1"/>
</dbReference>
<dbReference type="NCBIfam" id="TIGR00344">
    <property type="entry name" value="alaS"/>
    <property type="match status" value="1"/>
</dbReference>
<evidence type="ECO:0000313" key="14">
    <source>
        <dbReference type="EMBL" id="RLQ87706.1"/>
    </source>
</evidence>
<evidence type="ECO:0000256" key="2">
    <source>
        <dbReference type="ARBA" id="ARBA00008226"/>
    </source>
</evidence>
<dbReference type="PROSITE" id="PS50860">
    <property type="entry name" value="AA_TRNA_LIGASE_II_ALA"/>
    <property type="match status" value="1"/>
</dbReference>
<keyword evidence="5 12" id="KW-0479">Metal-binding</keyword>
<evidence type="ECO:0000256" key="4">
    <source>
        <dbReference type="ARBA" id="ARBA00022598"/>
    </source>
</evidence>
<dbReference type="Gene3D" id="3.30.930.10">
    <property type="entry name" value="Bira Bifunctional Protein, Domain 2"/>
    <property type="match status" value="1"/>
</dbReference>
<dbReference type="PANTHER" id="PTHR11777:SF9">
    <property type="entry name" value="ALANINE--TRNA LIGASE, CYTOPLASMIC"/>
    <property type="match status" value="1"/>
</dbReference>
<dbReference type="InterPro" id="IPR002318">
    <property type="entry name" value="Ala-tRNA-lgiase_IIc"/>
</dbReference>
<dbReference type="PRINTS" id="PR00980">
    <property type="entry name" value="TRNASYNTHALA"/>
</dbReference>
<dbReference type="InterPro" id="IPR045864">
    <property type="entry name" value="aa-tRNA-synth_II/BPL/LPL"/>
</dbReference>
<name>A0A3L7JAQ4_9HYPH</name>
<proteinExistence type="inferred from homology"/>
<dbReference type="AlphaFoldDB" id="A0A3L7JAQ4"/>
<dbReference type="GO" id="GO:0005524">
    <property type="term" value="F:ATP binding"/>
    <property type="evidence" value="ECO:0007669"/>
    <property type="project" value="UniProtKB-UniRule"/>
</dbReference>
<dbReference type="SUPFAM" id="SSF55681">
    <property type="entry name" value="Class II aaRS and biotin synthetases"/>
    <property type="match status" value="1"/>
</dbReference>
<evidence type="ECO:0000256" key="11">
    <source>
        <dbReference type="ARBA" id="ARBA00023146"/>
    </source>
</evidence>
<dbReference type="Pfam" id="PF07973">
    <property type="entry name" value="tRNA_SAD"/>
    <property type="match status" value="1"/>
</dbReference>
<keyword evidence="4 12" id="KW-0436">Ligase</keyword>
<dbReference type="CDD" id="cd00673">
    <property type="entry name" value="AlaRS_core"/>
    <property type="match status" value="1"/>
</dbReference>
<feature type="binding site" evidence="12">
    <location>
        <position position="568"/>
    </location>
    <ligand>
        <name>Zn(2+)</name>
        <dbReference type="ChEBI" id="CHEBI:29105"/>
    </ligand>
</feature>
<keyword evidence="7 12" id="KW-0862">Zinc</keyword>
<comment type="caution">
    <text evidence="14">The sequence shown here is derived from an EMBL/GenBank/DDBJ whole genome shotgun (WGS) entry which is preliminary data.</text>
</comment>
<evidence type="ECO:0000259" key="13">
    <source>
        <dbReference type="PROSITE" id="PS50860"/>
    </source>
</evidence>
<feature type="binding site" evidence="12">
    <location>
        <position position="678"/>
    </location>
    <ligand>
        <name>Zn(2+)</name>
        <dbReference type="ChEBI" id="CHEBI:29105"/>
    </ligand>
</feature>
<comment type="function">
    <text evidence="12">Catalyzes the attachment of alanine to tRNA(Ala) in a two-step reaction: alanine is first activated by ATP to form Ala-AMP and then transferred to the acceptor end of tRNA(Ala). Also edits incorrectly charged Ser-tRNA(Ala) and Gly-tRNA(Ala) via its editing domain.</text>
</comment>
<dbReference type="GO" id="GO:0006419">
    <property type="term" value="P:alanyl-tRNA aminoacylation"/>
    <property type="evidence" value="ECO:0007669"/>
    <property type="project" value="UniProtKB-UniRule"/>
</dbReference>
<dbReference type="Pfam" id="PF01411">
    <property type="entry name" value="tRNA-synt_2c"/>
    <property type="match status" value="1"/>
</dbReference>
<dbReference type="InterPro" id="IPR003156">
    <property type="entry name" value="DHHA1_dom"/>
</dbReference>
<feature type="domain" description="Alanyl-transfer RNA synthetases family profile" evidence="13">
    <location>
        <begin position="2"/>
        <end position="717"/>
    </location>
</feature>
<gene>
    <name evidence="12" type="primary">alaS</name>
    <name evidence="14" type="ORF">D8780_05295</name>
</gene>
<dbReference type="Pfam" id="PF02272">
    <property type="entry name" value="DHHA1"/>
    <property type="match status" value="1"/>
</dbReference>
<dbReference type="InterPro" id="IPR023033">
    <property type="entry name" value="Ala_tRNA_ligase_euk/bac"/>
</dbReference>